<evidence type="ECO:0000313" key="3">
    <source>
        <dbReference type="EMBL" id="EHR38179.1"/>
    </source>
</evidence>
<comment type="caution">
    <text evidence="3">The sequence shown here is derived from an EMBL/GenBank/DDBJ whole genome shotgun (WGS) entry which is preliminary data.</text>
</comment>
<dbReference type="AlphaFoldDB" id="H3NHC4"/>
<accession>H3NHC4</accession>
<dbReference type="STRING" id="883113.HMPREF9708_00263"/>
<gene>
    <name evidence="3" type="ORF">HMPREF9708_00263</name>
</gene>
<reference evidence="3 4" key="1">
    <citation type="submission" date="2012-01" db="EMBL/GenBank/DDBJ databases">
        <title>The Genome Sequence of Facklamia languida CCUG 37842.</title>
        <authorList>
            <consortium name="The Broad Institute Genome Sequencing Platform"/>
            <person name="Earl A."/>
            <person name="Ward D."/>
            <person name="Feldgarden M."/>
            <person name="Gevers D."/>
            <person name="Huys G."/>
            <person name="Young S.K."/>
            <person name="Zeng Q."/>
            <person name="Gargeya S."/>
            <person name="Fitzgerald M."/>
            <person name="Haas B."/>
            <person name="Abouelleil A."/>
            <person name="Alvarado L."/>
            <person name="Arachchi H.M."/>
            <person name="Berlin A."/>
            <person name="Chapman S.B."/>
            <person name="Gearin G."/>
            <person name="Goldberg J."/>
            <person name="Griggs A."/>
            <person name="Gujja S."/>
            <person name="Hansen M."/>
            <person name="Heiman D."/>
            <person name="Howarth C."/>
            <person name="Larimer J."/>
            <person name="Lui A."/>
            <person name="MacDonald P.J.P."/>
            <person name="McCowen C."/>
            <person name="Montmayeur A."/>
            <person name="Murphy C."/>
            <person name="Neiman D."/>
            <person name="Pearson M."/>
            <person name="Priest M."/>
            <person name="Roberts A."/>
            <person name="Saif S."/>
            <person name="Shea T."/>
            <person name="Sisk P."/>
            <person name="Stolte C."/>
            <person name="Sykes S."/>
            <person name="Wortman J."/>
            <person name="Nusbaum C."/>
            <person name="Birren B."/>
        </authorList>
    </citation>
    <scope>NUCLEOTIDE SEQUENCE [LARGE SCALE GENOMIC DNA]</scope>
    <source>
        <strain evidence="3 4">CCUG 37842</strain>
    </source>
</reference>
<keyword evidence="4" id="KW-1185">Reference proteome</keyword>
<keyword evidence="1" id="KW-0712">Selenocysteine</keyword>
<organism evidence="3 4">
    <name type="scientific">Facklamia languida CCUG 37842</name>
    <dbReference type="NCBI Taxonomy" id="883113"/>
    <lineage>
        <taxon>Bacteria</taxon>
        <taxon>Bacillati</taxon>
        <taxon>Bacillota</taxon>
        <taxon>Bacilli</taxon>
        <taxon>Lactobacillales</taxon>
        <taxon>Aerococcaceae</taxon>
        <taxon>Facklamia</taxon>
    </lineage>
</organism>
<protein>
    <recommendedName>
        <fullName evidence="5">D-proline reductase subunit gamma</fullName>
    </recommendedName>
</protein>
<dbReference type="Pfam" id="PF07355">
    <property type="entry name" value="GRDB"/>
    <property type="match status" value="1"/>
</dbReference>
<dbReference type="eggNOG" id="ENOG50335T7">
    <property type="taxonomic scope" value="Bacteria"/>
</dbReference>
<evidence type="ECO:0000256" key="2">
    <source>
        <dbReference type="ARBA" id="ARBA00023002"/>
    </source>
</evidence>
<proteinExistence type="predicted"/>
<dbReference type="HOGENOM" id="CLU_130293_0_0_9"/>
<dbReference type="OrthoDB" id="1550957at2"/>
<sequence length="155" mass="17140">MKKRSFKEKIIAKGAERMVMTIDEAPAYVTLEKPLEQCKVAFITTSGPHLKTDPPFNVKGDHTYRMIPGASQPSDIMITHDHYNHKPADQDLNCVFPLALLKDLAQEGVIGEVGPRHFGLMGYITRTDLLMNETAPAIARQLKEDGVDLALLSPG</sequence>
<dbReference type="Proteomes" id="UP000006190">
    <property type="component" value="Unassembled WGS sequence"/>
</dbReference>
<dbReference type="GO" id="GO:0050485">
    <property type="term" value="F:oxidoreductase activity, acting on X-H and Y-H to form an X-Y bond, with a disulfide as acceptor"/>
    <property type="evidence" value="ECO:0007669"/>
    <property type="project" value="InterPro"/>
</dbReference>
<dbReference type="InterPro" id="IPR010187">
    <property type="entry name" value="Various_sel_PB"/>
</dbReference>
<evidence type="ECO:0000313" key="4">
    <source>
        <dbReference type="Proteomes" id="UP000006190"/>
    </source>
</evidence>
<evidence type="ECO:0000256" key="1">
    <source>
        <dbReference type="ARBA" id="ARBA00022933"/>
    </source>
</evidence>
<evidence type="ECO:0008006" key="5">
    <source>
        <dbReference type="Google" id="ProtNLM"/>
    </source>
</evidence>
<name>H3NHC4_9LACT</name>
<dbReference type="EMBL" id="AGEG01000002">
    <property type="protein sequence ID" value="EHR38179.1"/>
    <property type="molecule type" value="Genomic_DNA"/>
</dbReference>
<keyword evidence="2" id="KW-0560">Oxidoreductase</keyword>